<feature type="transmembrane region" description="Helical" evidence="1">
    <location>
        <begin position="505"/>
        <end position="523"/>
    </location>
</feature>
<dbReference type="Proteomes" id="UP000287224">
    <property type="component" value="Unassembled WGS sequence"/>
</dbReference>
<gene>
    <name evidence="2" type="ORF">KDAU_01070</name>
</gene>
<feature type="transmembrane region" description="Helical" evidence="1">
    <location>
        <begin position="421"/>
        <end position="444"/>
    </location>
</feature>
<keyword evidence="1" id="KW-0472">Membrane</keyword>
<feature type="transmembrane region" description="Helical" evidence="1">
    <location>
        <begin position="269"/>
        <end position="288"/>
    </location>
</feature>
<evidence type="ECO:0000313" key="3">
    <source>
        <dbReference type="Proteomes" id="UP000287224"/>
    </source>
</evidence>
<feature type="transmembrane region" description="Helical" evidence="1">
    <location>
        <begin position="80"/>
        <end position="99"/>
    </location>
</feature>
<name>A0A401Z7I5_9CHLR</name>
<feature type="transmembrane region" description="Helical" evidence="1">
    <location>
        <begin position="396"/>
        <end position="415"/>
    </location>
</feature>
<feature type="transmembrane region" description="Helical" evidence="1">
    <location>
        <begin position="46"/>
        <end position="68"/>
    </location>
</feature>
<comment type="caution">
    <text evidence="2">The sequence shown here is derived from an EMBL/GenBank/DDBJ whole genome shotgun (WGS) entry which is preliminary data.</text>
</comment>
<evidence type="ECO:0000256" key="1">
    <source>
        <dbReference type="SAM" id="Phobius"/>
    </source>
</evidence>
<accession>A0A401Z7I5</accession>
<protein>
    <recommendedName>
        <fullName evidence="4">Glycosyltransferase RgtA/B/C/D-like domain-containing protein</fullName>
    </recommendedName>
</protein>
<feature type="transmembrane region" description="Helical" evidence="1">
    <location>
        <begin position="330"/>
        <end position="348"/>
    </location>
</feature>
<keyword evidence="3" id="KW-1185">Reference proteome</keyword>
<keyword evidence="1" id="KW-0812">Transmembrane</keyword>
<reference evidence="3" key="1">
    <citation type="submission" date="2018-12" db="EMBL/GenBank/DDBJ databases">
        <title>Tengunoibacter tsumagoiensis gen. nov., sp. nov., Dictyobacter kobayashii sp. nov., D. alpinus sp. nov., and D. joshuensis sp. nov. and description of Dictyobacteraceae fam. nov. within the order Ktedonobacterales isolated from Tengu-no-mugimeshi.</title>
        <authorList>
            <person name="Wang C.M."/>
            <person name="Zheng Y."/>
            <person name="Sakai Y."/>
            <person name="Toyoda A."/>
            <person name="Minakuchi Y."/>
            <person name="Abe K."/>
            <person name="Yokota A."/>
            <person name="Yabe S."/>
        </authorList>
    </citation>
    <scope>NUCLEOTIDE SEQUENCE [LARGE SCALE GENOMIC DNA]</scope>
    <source>
        <strain evidence="3">S-27</strain>
    </source>
</reference>
<proteinExistence type="predicted"/>
<organism evidence="2 3">
    <name type="scientific">Dictyobacter aurantiacus</name>
    <dbReference type="NCBI Taxonomy" id="1936993"/>
    <lineage>
        <taxon>Bacteria</taxon>
        <taxon>Bacillati</taxon>
        <taxon>Chloroflexota</taxon>
        <taxon>Ktedonobacteria</taxon>
        <taxon>Ktedonobacterales</taxon>
        <taxon>Dictyobacteraceae</taxon>
        <taxon>Dictyobacter</taxon>
    </lineage>
</organism>
<keyword evidence="1" id="KW-1133">Transmembrane helix</keyword>
<evidence type="ECO:0000313" key="2">
    <source>
        <dbReference type="EMBL" id="GCE02778.1"/>
    </source>
</evidence>
<feature type="transmembrane region" description="Helical" evidence="1">
    <location>
        <begin position="12"/>
        <end position="34"/>
    </location>
</feature>
<feature type="transmembrane region" description="Helical" evidence="1">
    <location>
        <begin position="465"/>
        <end position="485"/>
    </location>
</feature>
<dbReference type="EMBL" id="BIFQ01000001">
    <property type="protein sequence ID" value="GCE02778.1"/>
    <property type="molecule type" value="Genomic_DNA"/>
</dbReference>
<feature type="transmembrane region" description="Helical" evidence="1">
    <location>
        <begin position="159"/>
        <end position="176"/>
    </location>
</feature>
<feature type="transmembrane region" description="Helical" evidence="1">
    <location>
        <begin position="185"/>
        <end position="201"/>
    </location>
</feature>
<dbReference type="AlphaFoldDB" id="A0A401Z7I5"/>
<sequence length="627" mass="71309">MPTEKTHRGLPDLHLMDIICCLLPLAIFVLWFASLENVHMGQITDYGLVSVMPPMMIAAIALMSLSFCITLQRSTYRAPLLLLHVALIIFILYGVTPLIEQMPRFDIVYRHAGYTEYLQRTGTTNPNLDAYFSWPIFFTLAAFFNSSAGFSNILPYADWAPVAYCIMYLGPLYMIFSSFTRNKRIVWLAIWFFYLANWIWQDYFSPQGFNFFIYLLIIAILVKWFKTPVDLPARPLWRRLRRIPFATEIYDWLTAPDPLQTQASPALRVGLLLFILVIFAFDVSSHQLTPFFTILSVGGLIICHRTPLWWLLIAMIAMTVFWLLVMAQTFLVGHTSMVFSGLHIFSSFSDNVSNRVAGNPGHTLVAKLRIYMSVLIWGLAFLGALARLLNKERDASLVILAIMPFPLFIIQPYGGEMLLRSYLFALPAMAFFGASLFYSYSAPIAMARRLPFLRRLPLAFLQRPAWHYLSLICVNMLLVALFLFARYGNERDDYITYNEFNGVNYLYNSAPPGSLFMTAWLGGPWQYKDYEKYTLDNLGATETTDVAIYPINVPVIVKYMQQESTGGHAYLIFTRSEIATFDATSGMPAGSLAKLEQAVTKSGDFNLIYRNPDVQIFALVSSAQGGQ</sequence>
<evidence type="ECO:0008006" key="4">
    <source>
        <dbReference type="Google" id="ProtNLM"/>
    </source>
</evidence>
<feature type="transmembrane region" description="Helical" evidence="1">
    <location>
        <begin position="207"/>
        <end position="225"/>
    </location>
</feature>
<feature type="transmembrane region" description="Helical" evidence="1">
    <location>
        <begin position="368"/>
        <end position="389"/>
    </location>
</feature>